<reference evidence="1" key="1">
    <citation type="submission" date="2021-03" db="EMBL/GenBank/DDBJ databases">
        <title>Molecular epidemiology and mechanisms of colistin and carbapenem resistance in Enterobacteriaceae from clinical isolates, the environment and porcine samples in Pretoria, South Africa.</title>
        <authorList>
            <person name="Bogoshi D."/>
            <person name="Mbelle N.M."/>
            <person name="Naidoo V."/>
            <person name="Osei Sekyere J."/>
        </authorList>
    </citation>
    <scope>NUCLEOTIDE SEQUENCE</scope>
    <source>
        <strain evidence="1">C080</strain>
    </source>
</reference>
<proteinExistence type="predicted"/>
<evidence type="ECO:0000313" key="1">
    <source>
        <dbReference type="EMBL" id="MBO2006939.1"/>
    </source>
</evidence>
<comment type="caution">
    <text evidence="1">The sequence shown here is derived from an EMBL/GenBank/DDBJ whole genome shotgun (WGS) entry which is preliminary data.</text>
</comment>
<accession>A0A939SNR7</accession>
<dbReference type="AlphaFoldDB" id="A0A939SNR7"/>
<name>A0A939SNR7_SERMA</name>
<protein>
    <submittedName>
        <fullName evidence="1">Uncharacterized protein</fullName>
    </submittedName>
</protein>
<organism evidence="1">
    <name type="scientific">Serratia marcescens</name>
    <dbReference type="NCBI Taxonomy" id="615"/>
    <lineage>
        <taxon>Bacteria</taxon>
        <taxon>Pseudomonadati</taxon>
        <taxon>Pseudomonadota</taxon>
        <taxon>Gammaproteobacteria</taxon>
        <taxon>Enterobacterales</taxon>
        <taxon>Yersiniaceae</taxon>
        <taxon>Serratia</taxon>
    </lineage>
</organism>
<dbReference type="EMBL" id="JAGETR010000074">
    <property type="protein sequence ID" value="MBO2006939.1"/>
    <property type="molecule type" value="Genomic_DNA"/>
</dbReference>
<gene>
    <name evidence="1" type="ORF">J4732_12460</name>
</gene>
<sequence length="58" mass="6541">MVYTCAQRVEQGYLCAMIAVKRQIAGANRKLNVAEFVHFAGKYTPCRPARTFVGRGYQ</sequence>